<dbReference type="SUPFAM" id="SSF51069">
    <property type="entry name" value="Carbonic anhydrase"/>
    <property type="match status" value="1"/>
</dbReference>
<dbReference type="Proteomes" id="UP001642483">
    <property type="component" value="Unassembled WGS sequence"/>
</dbReference>
<sequence>MEWGQKWKSEKTAHLASILSAEDQTCINEMIANPGNYKPNQWSENMYDPGYFVGATDAAEEGKWKWPNKDDDEEWFYNNWARLEPNNYGYGEHCVQLLMVDNDFYDYNIGKWIDVSCSSRKFYVCERVIPNEFLWGFENHPHAIPPSNWIDLYKTCGGTRQSPIDLKDACDGSSLPKIRGFLGTSHHEWIVQNTGRFIKIDVQPKRSMWTTFRRSGKRYYIDHMILKRGSDHTVDDTHYWGELQVFHEHHELGQRHAFAFFIKNRDGVRNQYWNELLETVNFVQETGLRKSMSAPQRFLKELLRDSAEDGIPANLVLYDFVRYKGSLPYPPCTEDVIWTVFKTPLVVSTQQLSVLRHTHMEDGSLLMENNFRPVQHNSRNC</sequence>
<evidence type="ECO:0000256" key="6">
    <source>
        <dbReference type="ARBA" id="ARBA00048348"/>
    </source>
</evidence>
<dbReference type="PROSITE" id="PS50041">
    <property type="entry name" value="C_TYPE_LECTIN_2"/>
    <property type="match status" value="1"/>
</dbReference>
<dbReference type="Gene3D" id="3.10.200.10">
    <property type="entry name" value="Alpha carbonic anhydrase"/>
    <property type="match status" value="1"/>
</dbReference>
<accession>A0ABP0F9N2</accession>
<evidence type="ECO:0000256" key="3">
    <source>
        <dbReference type="ARBA" id="ARBA00022723"/>
    </source>
</evidence>
<name>A0ABP0F9N2_CLALP</name>
<organism evidence="9 10">
    <name type="scientific">Clavelina lepadiformis</name>
    <name type="common">Light-bulb sea squirt</name>
    <name type="synonym">Ascidia lepadiformis</name>
    <dbReference type="NCBI Taxonomy" id="159417"/>
    <lineage>
        <taxon>Eukaryota</taxon>
        <taxon>Metazoa</taxon>
        <taxon>Chordata</taxon>
        <taxon>Tunicata</taxon>
        <taxon>Ascidiacea</taxon>
        <taxon>Aplousobranchia</taxon>
        <taxon>Clavelinidae</taxon>
        <taxon>Clavelina</taxon>
    </lineage>
</organism>
<keyword evidence="3" id="KW-0479">Metal-binding</keyword>
<evidence type="ECO:0000313" key="9">
    <source>
        <dbReference type="EMBL" id="CAK8675002.1"/>
    </source>
</evidence>
<dbReference type="CDD" id="cd00037">
    <property type="entry name" value="CLECT"/>
    <property type="match status" value="1"/>
</dbReference>
<evidence type="ECO:0000256" key="1">
    <source>
        <dbReference type="ARBA" id="ARBA00010718"/>
    </source>
</evidence>
<evidence type="ECO:0000259" key="7">
    <source>
        <dbReference type="PROSITE" id="PS50041"/>
    </source>
</evidence>
<keyword evidence="10" id="KW-1185">Reference proteome</keyword>
<dbReference type="PANTHER" id="PTHR18952:SF265">
    <property type="entry name" value="CARBONIC ANHYDRASE"/>
    <property type="match status" value="1"/>
</dbReference>
<evidence type="ECO:0000256" key="4">
    <source>
        <dbReference type="ARBA" id="ARBA00022833"/>
    </source>
</evidence>
<proteinExistence type="inferred from homology"/>
<dbReference type="Pfam" id="PF00059">
    <property type="entry name" value="Lectin_C"/>
    <property type="match status" value="1"/>
</dbReference>
<dbReference type="InterPro" id="IPR036398">
    <property type="entry name" value="CA_dom_sf"/>
</dbReference>
<evidence type="ECO:0000256" key="2">
    <source>
        <dbReference type="ARBA" id="ARBA00012925"/>
    </source>
</evidence>
<keyword evidence="4" id="KW-0862">Zinc</keyword>
<dbReference type="Gene3D" id="3.10.100.10">
    <property type="entry name" value="Mannose-Binding Protein A, subunit A"/>
    <property type="match status" value="1"/>
</dbReference>
<gene>
    <name evidence="9" type="ORF">CVLEPA_LOCUS4640</name>
</gene>
<dbReference type="SUPFAM" id="SSF56436">
    <property type="entry name" value="C-type lectin-like"/>
    <property type="match status" value="1"/>
</dbReference>
<comment type="caution">
    <text evidence="9">The sequence shown here is derived from an EMBL/GenBank/DDBJ whole genome shotgun (WGS) entry which is preliminary data.</text>
</comment>
<feature type="domain" description="Alpha-carbonic anhydrase" evidence="8">
    <location>
        <begin position="133"/>
        <end position="381"/>
    </location>
</feature>
<evidence type="ECO:0000313" key="10">
    <source>
        <dbReference type="Proteomes" id="UP001642483"/>
    </source>
</evidence>
<evidence type="ECO:0000259" key="8">
    <source>
        <dbReference type="PROSITE" id="PS51144"/>
    </source>
</evidence>
<protein>
    <recommendedName>
        <fullName evidence="2">carbonic anhydrase</fullName>
        <ecNumber evidence="2">4.2.1.1</ecNumber>
    </recommendedName>
</protein>
<comment type="similarity">
    <text evidence="1">Belongs to the alpha-carbonic anhydrase family.</text>
</comment>
<dbReference type="Pfam" id="PF00194">
    <property type="entry name" value="Carb_anhydrase"/>
    <property type="match status" value="1"/>
</dbReference>
<dbReference type="CDD" id="cd00326">
    <property type="entry name" value="alpha_CA"/>
    <property type="match status" value="1"/>
</dbReference>
<dbReference type="InterPro" id="IPR016187">
    <property type="entry name" value="CTDL_fold"/>
</dbReference>
<reference evidence="9 10" key="1">
    <citation type="submission" date="2024-02" db="EMBL/GenBank/DDBJ databases">
        <authorList>
            <person name="Daric V."/>
            <person name="Darras S."/>
        </authorList>
    </citation>
    <scope>NUCLEOTIDE SEQUENCE [LARGE SCALE GENOMIC DNA]</scope>
</reference>
<dbReference type="SMART" id="SM01057">
    <property type="entry name" value="Carb_anhydrase"/>
    <property type="match status" value="1"/>
</dbReference>
<dbReference type="InterPro" id="IPR023561">
    <property type="entry name" value="Carbonic_anhydrase_a-class"/>
</dbReference>
<dbReference type="InterPro" id="IPR016186">
    <property type="entry name" value="C-type_lectin-like/link_sf"/>
</dbReference>
<dbReference type="InterPro" id="IPR001148">
    <property type="entry name" value="CA_dom"/>
</dbReference>
<dbReference type="PROSITE" id="PS51144">
    <property type="entry name" value="ALPHA_CA_2"/>
    <property type="match status" value="1"/>
</dbReference>
<comment type="catalytic activity">
    <reaction evidence="6">
        <text>hydrogencarbonate + H(+) = CO2 + H2O</text>
        <dbReference type="Rhea" id="RHEA:10748"/>
        <dbReference type="ChEBI" id="CHEBI:15377"/>
        <dbReference type="ChEBI" id="CHEBI:15378"/>
        <dbReference type="ChEBI" id="CHEBI:16526"/>
        <dbReference type="ChEBI" id="CHEBI:17544"/>
        <dbReference type="EC" id="4.2.1.1"/>
    </reaction>
</comment>
<dbReference type="EMBL" id="CAWYQH010000013">
    <property type="protein sequence ID" value="CAK8675002.1"/>
    <property type="molecule type" value="Genomic_DNA"/>
</dbReference>
<dbReference type="InterPro" id="IPR001304">
    <property type="entry name" value="C-type_lectin-like"/>
</dbReference>
<feature type="domain" description="C-type lectin" evidence="7">
    <location>
        <begin position="13"/>
        <end position="126"/>
    </location>
</feature>
<dbReference type="SMART" id="SM00034">
    <property type="entry name" value="CLECT"/>
    <property type="match status" value="1"/>
</dbReference>
<keyword evidence="5" id="KW-0456">Lyase</keyword>
<evidence type="ECO:0000256" key="5">
    <source>
        <dbReference type="ARBA" id="ARBA00023239"/>
    </source>
</evidence>
<dbReference type="PANTHER" id="PTHR18952">
    <property type="entry name" value="CARBONIC ANHYDRASE"/>
    <property type="match status" value="1"/>
</dbReference>
<dbReference type="EC" id="4.2.1.1" evidence="2"/>